<evidence type="ECO:0000256" key="1">
    <source>
        <dbReference type="SAM" id="MobiDB-lite"/>
    </source>
</evidence>
<sequence length="714" mass="72063">MPSIVALMGSENENARAGAMMLLSSLAPENAGEVVASGGIGMMIESLSRGATDQTLHTLAQLSKNAVHAVSIAQQPGALTQLVELVSHPHIRELVVTILSNLCALGVITADLLSSPQTLHKLVAPLMQGGLSPEMRLGLLSLLSRASHEPGGRQALATVGAPRLLVEAADGSSDAAAVGHGLQALAHLAADENFRSQLSGWGALRPLCASLSSARAPDPRTRAIALSAVANVSYVEPAALLSAGVAPHLASLLYETEPNLLRMALTALLNVTRDASAVPPHCAGEMLAAGAPAAVVGLLAHADADIRAIAAAAVASLCQLPHLVVGLASAGAGVALMRLLVHTPDPTMARTIASAMPALLIDEQSRAAARDAGGAVALSGALGASTDPDARLTIVCALAALVGGDWRAAYKAAGWPPIIGSLQALQHVATQRADMLEAYYAVARGAAAALSESDGRDSLAADSRALNFVCTSLWALAHEQSDLAAGAASAHVALLREMSSKSERASTRDSISEQFDNALKLLVEVSADPELASALAAAGAPAALMPLLSGPHALVAARSLAPLLTDEAAREAACTSSNIDTMIEALVTTEQEEMRLAISLALAGLVGGDYSQVHAAGGWKAVVTVLAATAATASPQMATFASGALSPVIEALDKPHPASAAPTQPSSPAKVEAAPPPTAGALIEKAMSSASIGAQNVASPEKPKVSLAIAADLD</sequence>
<feature type="region of interest" description="Disordered" evidence="1">
    <location>
        <begin position="655"/>
        <end position="678"/>
    </location>
</feature>
<accession>A0A0D3IJR6</accession>
<dbReference type="InterPro" id="IPR000225">
    <property type="entry name" value="Armadillo"/>
</dbReference>
<dbReference type="KEGG" id="ehx:EMIHUDRAFT_247862"/>
<name>A0A0D3IJR6_EMIH1</name>
<reference evidence="2" key="2">
    <citation type="submission" date="2024-10" db="UniProtKB">
        <authorList>
            <consortium name="EnsemblProtists"/>
        </authorList>
    </citation>
    <scope>IDENTIFICATION</scope>
</reference>
<reference evidence="3" key="1">
    <citation type="journal article" date="2013" name="Nature">
        <title>Pan genome of the phytoplankton Emiliania underpins its global distribution.</title>
        <authorList>
            <person name="Read B.A."/>
            <person name="Kegel J."/>
            <person name="Klute M.J."/>
            <person name="Kuo A."/>
            <person name="Lefebvre S.C."/>
            <person name="Maumus F."/>
            <person name="Mayer C."/>
            <person name="Miller J."/>
            <person name="Monier A."/>
            <person name="Salamov A."/>
            <person name="Young J."/>
            <person name="Aguilar M."/>
            <person name="Claverie J.M."/>
            <person name="Frickenhaus S."/>
            <person name="Gonzalez K."/>
            <person name="Herman E.K."/>
            <person name="Lin Y.C."/>
            <person name="Napier J."/>
            <person name="Ogata H."/>
            <person name="Sarno A.F."/>
            <person name="Shmutz J."/>
            <person name="Schroeder D."/>
            <person name="de Vargas C."/>
            <person name="Verret F."/>
            <person name="von Dassow P."/>
            <person name="Valentin K."/>
            <person name="Van de Peer Y."/>
            <person name="Wheeler G."/>
            <person name="Dacks J.B."/>
            <person name="Delwiche C.F."/>
            <person name="Dyhrman S.T."/>
            <person name="Glockner G."/>
            <person name="John U."/>
            <person name="Richards T."/>
            <person name="Worden A.Z."/>
            <person name="Zhang X."/>
            <person name="Grigoriev I.V."/>
            <person name="Allen A.E."/>
            <person name="Bidle K."/>
            <person name="Borodovsky M."/>
            <person name="Bowler C."/>
            <person name="Brownlee C."/>
            <person name="Cock J.M."/>
            <person name="Elias M."/>
            <person name="Gladyshev V.N."/>
            <person name="Groth M."/>
            <person name="Guda C."/>
            <person name="Hadaegh A."/>
            <person name="Iglesias-Rodriguez M.D."/>
            <person name="Jenkins J."/>
            <person name="Jones B.M."/>
            <person name="Lawson T."/>
            <person name="Leese F."/>
            <person name="Lindquist E."/>
            <person name="Lobanov A."/>
            <person name="Lomsadze A."/>
            <person name="Malik S.B."/>
            <person name="Marsh M.E."/>
            <person name="Mackinder L."/>
            <person name="Mock T."/>
            <person name="Mueller-Roeber B."/>
            <person name="Pagarete A."/>
            <person name="Parker M."/>
            <person name="Probert I."/>
            <person name="Quesneville H."/>
            <person name="Raines C."/>
            <person name="Rensing S.A."/>
            <person name="Riano-Pachon D.M."/>
            <person name="Richier S."/>
            <person name="Rokitta S."/>
            <person name="Shiraiwa Y."/>
            <person name="Soanes D.M."/>
            <person name="van der Giezen M."/>
            <person name="Wahlund T.M."/>
            <person name="Williams B."/>
            <person name="Wilson W."/>
            <person name="Wolfe G."/>
            <person name="Wurch L.L."/>
        </authorList>
    </citation>
    <scope>NUCLEOTIDE SEQUENCE</scope>
</reference>
<proteinExistence type="predicted"/>
<feature type="compositionally biased region" description="Low complexity" evidence="1">
    <location>
        <begin position="657"/>
        <end position="669"/>
    </location>
</feature>
<dbReference type="PANTHER" id="PTHR23312:SF8">
    <property type="entry name" value="ARMADILLO REPEAT-CONTAINING PROTEIN 5"/>
    <property type="match status" value="1"/>
</dbReference>
<dbReference type="EnsemblProtists" id="EOD05260">
    <property type="protein sequence ID" value="EOD05260"/>
    <property type="gene ID" value="EMIHUDRAFT_198881"/>
</dbReference>
<dbReference type="EnsemblProtists" id="EOD11501">
    <property type="protein sequence ID" value="EOD11501"/>
    <property type="gene ID" value="EMIHUDRAFT_247862"/>
</dbReference>
<dbReference type="KEGG" id="ehx:EMIHUDRAFT_198881"/>
<dbReference type="Gene3D" id="1.25.10.10">
    <property type="entry name" value="Leucine-rich Repeat Variant"/>
    <property type="match status" value="2"/>
</dbReference>
<dbReference type="RefSeq" id="XP_005763930.1">
    <property type="nucleotide sequence ID" value="XM_005763873.1"/>
</dbReference>
<dbReference type="InterPro" id="IPR016024">
    <property type="entry name" value="ARM-type_fold"/>
</dbReference>
<dbReference type="AlphaFoldDB" id="A0A0D3IJR6"/>
<dbReference type="InterPro" id="IPR011989">
    <property type="entry name" value="ARM-like"/>
</dbReference>
<evidence type="ECO:0000313" key="2">
    <source>
        <dbReference type="EnsemblProtists" id="EOD11501"/>
    </source>
</evidence>
<dbReference type="GeneID" id="17251607"/>
<dbReference type="RefSeq" id="XP_005757689.1">
    <property type="nucleotide sequence ID" value="XM_005757632.1"/>
</dbReference>
<dbReference type="GO" id="GO:0005829">
    <property type="term" value="C:cytosol"/>
    <property type="evidence" value="ECO:0007669"/>
    <property type="project" value="TreeGrafter"/>
</dbReference>
<dbReference type="Proteomes" id="UP000013827">
    <property type="component" value="Unassembled WGS sequence"/>
</dbReference>
<dbReference type="SMART" id="SM00185">
    <property type="entry name" value="ARM"/>
    <property type="match status" value="6"/>
</dbReference>
<evidence type="ECO:0000313" key="3">
    <source>
        <dbReference type="Proteomes" id="UP000013827"/>
    </source>
</evidence>
<organism evidence="2 3">
    <name type="scientific">Emiliania huxleyi (strain CCMP1516)</name>
    <dbReference type="NCBI Taxonomy" id="280463"/>
    <lineage>
        <taxon>Eukaryota</taxon>
        <taxon>Haptista</taxon>
        <taxon>Haptophyta</taxon>
        <taxon>Prymnesiophyceae</taxon>
        <taxon>Isochrysidales</taxon>
        <taxon>Noelaerhabdaceae</taxon>
        <taxon>Emiliania</taxon>
    </lineage>
</organism>
<dbReference type="GO" id="GO:0009653">
    <property type="term" value="P:anatomical structure morphogenesis"/>
    <property type="evidence" value="ECO:0007669"/>
    <property type="project" value="TreeGrafter"/>
</dbReference>
<protein>
    <submittedName>
        <fullName evidence="2">Uncharacterized protein</fullName>
    </submittedName>
</protein>
<dbReference type="GeneID" id="17257651"/>
<dbReference type="PANTHER" id="PTHR23312">
    <property type="entry name" value="ARMC5 ARMADILLO REPEAT-CONTAINING -RELATED"/>
    <property type="match status" value="1"/>
</dbReference>
<dbReference type="PaxDb" id="2903-EOD05260"/>
<keyword evidence="3" id="KW-1185">Reference proteome</keyword>
<dbReference type="HOGENOM" id="CLU_387069_0_0_1"/>
<dbReference type="SUPFAM" id="SSF48371">
    <property type="entry name" value="ARM repeat"/>
    <property type="match status" value="2"/>
</dbReference>